<evidence type="ECO:0000259" key="1">
    <source>
        <dbReference type="Pfam" id="PF14343"/>
    </source>
</evidence>
<dbReference type="EMBL" id="MUHB01000003">
    <property type="protein sequence ID" value="OXB07929.1"/>
    <property type="molecule type" value="Genomic_DNA"/>
</dbReference>
<dbReference type="InterPro" id="IPR025748">
    <property type="entry name" value="PrcB_C_dom"/>
</dbReference>
<proteinExistence type="predicted"/>
<name>A0AB36P8S1_9FLAO</name>
<dbReference type="Pfam" id="PF14343">
    <property type="entry name" value="PrcB_C"/>
    <property type="match status" value="1"/>
</dbReference>
<dbReference type="EMBL" id="FRBX01000004">
    <property type="protein sequence ID" value="SHM84742.1"/>
    <property type="molecule type" value="Genomic_DNA"/>
</dbReference>
<evidence type="ECO:0000313" key="4">
    <source>
        <dbReference type="Proteomes" id="UP000184216"/>
    </source>
</evidence>
<dbReference type="AlphaFoldDB" id="A0AB36P8S1"/>
<reference evidence="3 4" key="2">
    <citation type="submission" date="2016-11" db="EMBL/GenBank/DDBJ databases">
        <authorList>
            <person name="Varghese N."/>
            <person name="Submissions S."/>
        </authorList>
    </citation>
    <scope>NUCLEOTIDE SEQUENCE [LARGE SCALE GENOMIC DNA]</scope>
    <source>
        <strain evidence="3 4">DSM 6368</strain>
    </source>
</reference>
<evidence type="ECO:0000313" key="2">
    <source>
        <dbReference type="EMBL" id="OXB07929.1"/>
    </source>
</evidence>
<organism evidence="2 5">
    <name type="scientific">Flavobacterium pectinovorum</name>
    <dbReference type="NCBI Taxonomy" id="29533"/>
    <lineage>
        <taxon>Bacteria</taxon>
        <taxon>Pseudomonadati</taxon>
        <taxon>Bacteroidota</taxon>
        <taxon>Flavobacteriia</taxon>
        <taxon>Flavobacteriales</taxon>
        <taxon>Flavobacteriaceae</taxon>
        <taxon>Flavobacterium</taxon>
    </lineage>
</organism>
<evidence type="ECO:0000313" key="3">
    <source>
        <dbReference type="EMBL" id="SHM84742.1"/>
    </source>
</evidence>
<reference evidence="2 5" key="1">
    <citation type="submission" date="2016-11" db="EMBL/GenBank/DDBJ databases">
        <title>Whole genomes of Flavobacteriaceae.</title>
        <authorList>
            <person name="Stine C."/>
            <person name="Li C."/>
            <person name="Tadesse D."/>
        </authorList>
    </citation>
    <scope>NUCLEOTIDE SEQUENCE [LARGE SCALE GENOMIC DNA]</scope>
    <source>
        <strain evidence="2 5">ATCC 19366</strain>
    </source>
</reference>
<sequence length="285" mass="31829">MKKIMLGLFIAFGISACSLNNDDFNTDCGPDVNVPFTGFPLLCNYSVKNMPNNPQAIYIDTQESMDKAFTKHENTCAVASDPNIDFTKTHLVGVYAGAKPTSGYEIKVTSMYENSCQMIITFYEKSPQAGEQITQTPTYPSDFILIPATKKPLVFIKTSESPDNIIIGNIGSIRNFYQLNDFNILKFQDVAYGSYSFEQYKYTSTIKRGEYTLFLKNVPAEILNIKGQTKTYGAPDTADQGGVYFQMRQAGTVTKIFIDTYDTADQSDAIKLFKKAIQDKITSLK</sequence>
<accession>A0AB36P8S1</accession>
<dbReference type="Proteomes" id="UP000184216">
    <property type="component" value="Unassembled WGS sequence"/>
</dbReference>
<comment type="caution">
    <text evidence="2">The sequence shown here is derived from an EMBL/GenBank/DDBJ whole genome shotgun (WGS) entry which is preliminary data.</text>
</comment>
<dbReference type="RefSeq" id="WP_073396595.1">
    <property type="nucleotide sequence ID" value="NZ_FRBX01000004.1"/>
</dbReference>
<evidence type="ECO:0000313" key="5">
    <source>
        <dbReference type="Proteomes" id="UP000198431"/>
    </source>
</evidence>
<feature type="domain" description="PrcB C-terminal" evidence="1">
    <location>
        <begin position="92"/>
        <end position="146"/>
    </location>
</feature>
<gene>
    <name evidence="2" type="ORF">B0A72_03460</name>
    <name evidence="3" type="ORF">SAMN05444387_3397</name>
</gene>
<dbReference type="PROSITE" id="PS51257">
    <property type="entry name" value="PROKAR_LIPOPROTEIN"/>
    <property type="match status" value="1"/>
</dbReference>
<protein>
    <submittedName>
        <fullName evidence="3">PrcB C-terminal</fullName>
    </submittedName>
</protein>
<dbReference type="Proteomes" id="UP000198431">
    <property type="component" value="Unassembled WGS sequence"/>
</dbReference>
<keyword evidence="4" id="KW-1185">Reference proteome</keyword>